<keyword evidence="2" id="KW-0808">Transferase</keyword>
<dbReference type="RefSeq" id="WP_042020633.1">
    <property type="nucleotide sequence ID" value="NZ_CDBW01000017.1"/>
</dbReference>
<dbReference type="Pfam" id="PF01636">
    <property type="entry name" value="APH"/>
    <property type="match status" value="1"/>
</dbReference>
<dbReference type="AlphaFoldDB" id="A0A1S2CMB6"/>
<evidence type="ECO:0000259" key="1">
    <source>
        <dbReference type="Pfam" id="PF01636"/>
    </source>
</evidence>
<name>A0A1S2CMB6_AERSO</name>
<dbReference type="OrthoDB" id="4833090at2"/>
<keyword evidence="2" id="KW-0418">Kinase</keyword>
<comment type="caution">
    <text evidence="2">The sequence shown here is derived from an EMBL/GenBank/DDBJ whole genome shotgun (WGS) entry which is preliminary data.</text>
</comment>
<dbReference type="InterPro" id="IPR002575">
    <property type="entry name" value="Aminoglycoside_PTrfase"/>
</dbReference>
<proteinExistence type="predicted"/>
<feature type="domain" description="Aminoglycoside phosphotransferase" evidence="1">
    <location>
        <begin position="71"/>
        <end position="197"/>
    </location>
</feature>
<dbReference type="GO" id="GO:0016301">
    <property type="term" value="F:kinase activity"/>
    <property type="evidence" value="ECO:0007669"/>
    <property type="project" value="UniProtKB-KW"/>
</dbReference>
<dbReference type="SUPFAM" id="SSF56112">
    <property type="entry name" value="Protein kinase-like (PK-like)"/>
    <property type="match status" value="1"/>
</dbReference>
<dbReference type="InterPro" id="IPR011009">
    <property type="entry name" value="Kinase-like_dom_sf"/>
</dbReference>
<reference evidence="2 3" key="1">
    <citation type="submission" date="2016-09" db="EMBL/GenBank/DDBJ databases">
        <title>Draft Genome Sequence of Aeromonas sobria Strain 08005, Isolated from Sick Rana catesbeiana.</title>
        <authorList>
            <person name="Yang Q."/>
        </authorList>
    </citation>
    <scope>NUCLEOTIDE SEQUENCE [LARGE SCALE GENOMIC DNA]</scope>
    <source>
        <strain evidence="2 3">08005</strain>
    </source>
</reference>
<dbReference type="EMBL" id="MKFU01000034">
    <property type="protein sequence ID" value="OHY89884.1"/>
    <property type="molecule type" value="Genomic_DNA"/>
</dbReference>
<dbReference type="STRING" id="646.BJD16_06025"/>
<sequence length="258" mass="29432">MTQHELAKMGSASVNIQLLDGTPCIRKSGASSVERHFYQRAAPHLRGVNTPALLRVEGETLFLEQIPHPVTLAQLHHNKQTFVQLASLHNSRYQPDFTLKAHAWSLADTDDALSILCLPEAANEKIRHIQQVGRELFEESCLISGDSNEGNWGTRDNGELVLFDWERFGYGSPAIDLAPLVPRMGSLAEYEAIIEHYLRHSSLLSGDRLLRHLIMAKCWLIIEVTNLLTRRDKPQAQRYLEWYRQQVPHWLESVTHMV</sequence>
<dbReference type="Gene3D" id="3.90.1200.10">
    <property type="match status" value="1"/>
</dbReference>
<accession>A0A1S2CMB6</accession>
<organism evidence="2 3">
    <name type="scientific">Aeromonas sobria</name>
    <dbReference type="NCBI Taxonomy" id="646"/>
    <lineage>
        <taxon>Bacteria</taxon>
        <taxon>Pseudomonadati</taxon>
        <taxon>Pseudomonadota</taxon>
        <taxon>Gammaproteobacteria</taxon>
        <taxon>Aeromonadales</taxon>
        <taxon>Aeromonadaceae</taxon>
        <taxon>Aeromonas</taxon>
    </lineage>
</organism>
<dbReference type="Proteomes" id="UP000179934">
    <property type="component" value="Unassembled WGS sequence"/>
</dbReference>
<dbReference type="GeneID" id="58922318"/>
<gene>
    <name evidence="2" type="ORF">BJD16_06025</name>
</gene>
<protein>
    <submittedName>
        <fullName evidence="2">Choline kinase</fullName>
    </submittedName>
</protein>
<evidence type="ECO:0000313" key="3">
    <source>
        <dbReference type="Proteomes" id="UP000179934"/>
    </source>
</evidence>
<evidence type="ECO:0000313" key="2">
    <source>
        <dbReference type="EMBL" id="OHY89884.1"/>
    </source>
</evidence>